<gene>
    <name evidence="1" type="ORF">KYY02_22285</name>
</gene>
<dbReference type="RefSeq" id="WP_371240723.1">
    <property type="nucleotide sequence ID" value="NZ_JAHWZY010000024.1"/>
</dbReference>
<accession>A0ABV4J6S7</accession>
<reference evidence="1 2" key="1">
    <citation type="journal article" date="2021" name="Res Sq">
        <title>Streptomyces Pimoensis sp. nov., Isolated From the Taklimakan Desert in Xinjiang, China.</title>
        <authorList>
            <person name="Zhang P."/>
            <person name="Luo X."/>
            <person name="Luo X."/>
            <person name="Liu Z."/>
            <person name="Xia Z."/>
            <person name="Wan C."/>
            <person name="zhang L."/>
        </authorList>
    </citation>
    <scope>NUCLEOTIDE SEQUENCE [LARGE SCALE GENOMIC DNA]</scope>
    <source>
        <strain evidence="1 2">TRM75549</strain>
    </source>
</reference>
<protein>
    <submittedName>
        <fullName evidence="1">Uncharacterized protein</fullName>
    </submittedName>
</protein>
<dbReference type="Proteomes" id="UP001567537">
    <property type="component" value="Unassembled WGS sequence"/>
</dbReference>
<keyword evidence="2" id="KW-1185">Reference proteome</keyword>
<sequence>MEASALEQVTVTATEETCLDRLTDEGRALSGKQACVGCLTGDARDRWAEQQSRVVPGRVGRLYVLLRLGGVILQRAG</sequence>
<comment type="caution">
    <text evidence="1">The sequence shown here is derived from an EMBL/GenBank/DDBJ whole genome shotgun (WGS) entry which is preliminary data.</text>
</comment>
<evidence type="ECO:0000313" key="1">
    <source>
        <dbReference type="EMBL" id="MEZ3181316.1"/>
    </source>
</evidence>
<evidence type="ECO:0000313" key="2">
    <source>
        <dbReference type="Proteomes" id="UP001567537"/>
    </source>
</evidence>
<organism evidence="1 2">
    <name type="scientific">Streptomyces pimonensis</name>
    <dbReference type="NCBI Taxonomy" id="2860288"/>
    <lineage>
        <taxon>Bacteria</taxon>
        <taxon>Bacillati</taxon>
        <taxon>Actinomycetota</taxon>
        <taxon>Actinomycetes</taxon>
        <taxon>Kitasatosporales</taxon>
        <taxon>Streptomycetaceae</taxon>
        <taxon>Streptomyces</taxon>
    </lineage>
</organism>
<proteinExistence type="predicted"/>
<name>A0ABV4J6S7_9ACTN</name>
<dbReference type="EMBL" id="JAHWZY010000024">
    <property type="protein sequence ID" value="MEZ3181316.1"/>
    <property type="molecule type" value="Genomic_DNA"/>
</dbReference>